<protein>
    <submittedName>
        <fullName evidence="10">Tpr-like protein</fullName>
    </submittedName>
</protein>
<comment type="similarity">
    <text evidence="3">Belongs to the peroxisomal targeting signal receptor family.</text>
</comment>
<dbReference type="Gene3D" id="1.25.40.10">
    <property type="entry name" value="Tetratricopeptide repeat domain"/>
    <property type="match status" value="1"/>
</dbReference>
<name>A0A0M8MXR5_9BASI</name>
<dbReference type="EMBL" id="LGAV01000002">
    <property type="protein sequence ID" value="KOS15691.1"/>
    <property type="molecule type" value="Genomic_DNA"/>
</dbReference>
<reference evidence="10 11" key="1">
    <citation type="submission" date="2015-07" db="EMBL/GenBank/DDBJ databases">
        <title>Draft Genome Sequence of Malassezia furfur CBS1878 and Malassezia pachydermatis CBS1879.</title>
        <authorList>
            <person name="Triana S."/>
            <person name="Ohm R."/>
            <person name="Gonzalez A."/>
            <person name="DeCock H."/>
            <person name="Restrepo S."/>
            <person name="Celis A."/>
        </authorList>
    </citation>
    <scope>NUCLEOTIDE SEQUENCE [LARGE SCALE GENOMIC DNA]</scope>
    <source>
        <strain evidence="10 11">CBS 1879</strain>
    </source>
</reference>
<feature type="region of interest" description="Disordered" evidence="9">
    <location>
        <begin position="1"/>
        <end position="49"/>
    </location>
</feature>
<dbReference type="VEuPathDB" id="FungiDB:Malapachy_2442"/>
<dbReference type="GeneID" id="28728806"/>
<evidence type="ECO:0000313" key="10">
    <source>
        <dbReference type="EMBL" id="KOS15691.1"/>
    </source>
</evidence>
<feature type="repeat" description="TPR" evidence="8">
    <location>
        <begin position="532"/>
        <end position="565"/>
    </location>
</feature>
<sequence length="758" mass="83777">MSLPDLVGGSAQCGPVNPLQQLGKRFGQDRGTQFDSLQPGPEAVAGRPSTFRTQRAPLSEDPAFFSAEPVAPFQVDQLRQALPNVHPHAAWAPNASHSHMAGPSAASAPMTSATASTTAPAWAQDFMQATRSSGKARTGASHFNVQPQRPMAQFPHRPFHAHAMPMMTATRPMRPAHTEPDAIASVSQSSWDSAFTAVDAQHATEAMPTEAQLDTMNADELAATAERLLHAVRNDTSEKFQQSEFLGLMRKLRDREAEVRGADIVDANAKGKAKAEGPPTQAYLDQMLRDATSNAGPTTTGHAQTMQHDALADLQEFWQEEDAAKQTRASATHPTFMGDSGDVAARMREDEALLSSKPSVEVPQDDDFIAKEYNKWTSMGANVSGATQAWEETIENEDFVGRAWQGQQGRGQRGAQHAEWDKLQADWDEFEATTDGIYPTVADRIQQPFPYEAPQYVFHDANPYMANMTRQHLSHTSPSMLDNVLEQEAAVQADPTDASRWYSLGLRQQENEREKQAIAALRKALDIDPKLKDAWLALAVSYTNENDRDEALEALERWVNINDTYRGVVHAYLRSRDQSSNRHRRLANVLMAMARSGVPDTGEPIDADIQMALGVLFNASGEYDKAVDCFRAALSVRPDDWILYNRIGATLSNSGRSQESLEYYQQALNLRPDFARCHFNVSISCLNLKMYREAAEHAYTALTLQMASDDSESPGQQSNSLWEILRVSLELMRRPDLASLCAERDISLIHLDGVQAET</sequence>
<dbReference type="Pfam" id="PF13432">
    <property type="entry name" value="TPR_16"/>
    <property type="match status" value="1"/>
</dbReference>
<keyword evidence="6 8" id="KW-0802">TPR repeat</keyword>
<dbReference type="RefSeq" id="XP_017993323.1">
    <property type="nucleotide sequence ID" value="XM_018136931.1"/>
</dbReference>
<evidence type="ECO:0000256" key="3">
    <source>
        <dbReference type="ARBA" id="ARBA00005348"/>
    </source>
</evidence>
<keyword evidence="11" id="KW-1185">Reference proteome</keyword>
<dbReference type="GO" id="GO:0005778">
    <property type="term" value="C:peroxisomal membrane"/>
    <property type="evidence" value="ECO:0007669"/>
    <property type="project" value="TreeGrafter"/>
</dbReference>
<dbReference type="GO" id="GO:0016560">
    <property type="term" value="P:protein import into peroxisome matrix, docking"/>
    <property type="evidence" value="ECO:0007669"/>
    <property type="project" value="TreeGrafter"/>
</dbReference>
<evidence type="ECO:0000256" key="1">
    <source>
        <dbReference type="ARBA" id="ARBA00004275"/>
    </source>
</evidence>
<dbReference type="Pfam" id="PF14559">
    <property type="entry name" value="TPR_19"/>
    <property type="match status" value="1"/>
</dbReference>
<feature type="repeat" description="TPR" evidence="8">
    <location>
        <begin position="607"/>
        <end position="640"/>
    </location>
</feature>
<dbReference type="SMART" id="SM00028">
    <property type="entry name" value="TPR"/>
    <property type="match status" value="5"/>
</dbReference>
<dbReference type="InterPro" id="IPR024111">
    <property type="entry name" value="PEX5/PEX5L"/>
</dbReference>
<comment type="caution">
    <text evidence="10">The sequence shown here is derived from an EMBL/GenBank/DDBJ whole genome shotgun (WGS) entry which is preliminary data.</text>
</comment>
<dbReference type="InterPro" id="IPR019734">
    <property type="entry name" value="TPR_rpt"/>
</dbReference>
<dbReference type="STRING" id="77020.A0A0M8MXR5"/>
<comment type="subcellular location">
    <subcellularLocation>
        <location evidence="2">Cytoplasm</location>
    </subcellularLocation>
    <subcellularLocation>
        <location evidence="1">Peroxisome</location>
    </subcellularLocation>
</comment>
<evidence type="ECO:0000313" key="11">
    <source>
        <dbReference type="Proteomes" id="UP000037751"/>
    </source>
</evidence>
<proteinExistence type="inferred from homology"/>
<evidence type="ECO:0000256" key="4">
    <source>
        <dbReference type="ARBA" id="ARBA00022490"/>
    </source>
</evidence>
<dbReference type="PANTHER" id="PTHR10130:SF0">
    <property type="entry name" value="GH08708P"/>
    <property type="match status" value="1"/>
</dbReference>
<dbReference type="OrthoDB" id="10006023at2759"/>
<evidence type="ECO:0000256" key="7">
    <source>
        <dbReference type="ARBA" id="ARBA00023140"/>
    </source>
</evidence>
<keyword evidence="5" id="KW-0677">Repeat</keyword>
<keyword evidence="4" id="KW-0963">Cytoplasm</keyword>
<gene>
    <name evidence="10" type="ORF">Malapachy_2442</name>
</gene>
<organism evidence="10 11">
    <name type="scientific">Malassezia pachydermatis</name>
    <dbReference type="NCBI Taxonomy" id="77020"/>
    <lineage>
        <taxon>Eukaryota</taxon>
        <taxon>Fungi</taxon>
        <taxon>Dikarya</taxon>
        <taxon>Basidiomycota</taxon>
        <taxon>Ustilaginomycotina</taxon>
        <taxon>Malasseziomycetes</taxon>
        <taxon>Malasseziales</taxon>
        <taxon>Malasseziaceae</taxon>
        <taxon>Malassezia</taxon>
    </lineage>
</organism>
<feature type="repeat" description="TPR" evidence="8">
    <location>
        <begin position="498"/>
        <end position="531"/>
    </location>
</feature>
<dbReference type="PROSITE" id="PS50005">
    <property type="entry name" value="TPR"/>
    <property type="match status" value="4"/>
</dbReference>
<dbReference type="GO" id="GO:0005829">
    <property type="term" value="C:cytosol"/>
    <property type="evidence" value="ECO:0007669"/>
    <property type="project" value="TreeGrafter"/>
</dbReference>
<evidence type="ECO:0000256" key="2">
    <source>
        <dbReference type="ARBA" id="ARBA00004496"/>
    </source>
</evidence>
<accession>A0A0M8MXR5</accession>
<dbReference type="InterPro" id="IPR011990">
    <property type="entry name" value="TPR-like_helical_dom_sf"/>
</dbReference>
<dbReference type="PANTHER" id="PTHR10130">
    <property type="entry name" value="PEROXISOMAL TARGETING SIGNAL 1 RECEPTOR PEX5"/>
    <property type="match status" value="1"/>
</dbReference>
<feature type="repeat" description="TPR" evidence="8">
    <location>
        <begin position="641"/>
        <end position="674"/>
    </location>
</feature>
<evidence type="ECO:0000256" key="8">
    <source>
        <dbReference type="PROSITE-ProRule" id="PRU00339"/>
    </source>
</evidence>
<dbReference type="Proteomes" id="UP000037751">
    <property type="component" value="Unassembled WGS sequence"/>
</dbReference>
<dbReference type="PROSITE" id="PS50293">
    <property type="entry name" value="TPR_REGION"/>
    <property type="match status" value="1"/>
</dbReference>
<evidence type="ECO:0000256" key="6">
    <source>
        <dbReference type="ARBA" id="ARBA00022803"/>
    </source>
</evidence>
<dbReference type="AlphaFoldDB" id="A0A0M8MXR5"/>
<evidence type="ECO:0000256" key="9">
    <source>
        <dbReference type="SAM" id="MobiDB-lite"/>
    </source>
</evidence>
<dbReference type="SUPFAM" id="SSF48452">
    <property type="entry name" value="TPR-like"/>
    <property type="match status" value="1"/>
</dbReference>
<keyword evidence="7" id="KW-0576">Peroxisome</keyword>
<evidence type="ECO:0000256" key="5">
    <source>
        <dbReference type="ARBA" id="ARBA00022737"/>
    </source>
</evidence>
<dbReference type="GO" id="GO:0005052">
    <property type="term" value="F:peroxisome matrix targeting signal-1 binding"/>
    <property type="evidence" value="ECO:0007669"/>
    <property type="project" value="TreeGrafter"/>
</dbReference>